<keyword evidence="3" id="KW-0808">Transferase</keyword>
<keyword evidence="6" id="KW-0067">ATP-binding</keyword>
<dbReference type="AlphaFoldDB" id="A0A5J4VF24"/>
<comment type="caution">
    <text evidence="10">The sequence shown here is derived from an EMBL/GenBank/DDBJ whole genome shotgun (WGS) entry which is preliminary data.</text>
</comment>
<keyword evidence="5" id="KW-0418">Kinase</keyword>
<accession>A0A5J4VF24</accession>
<name>A0A5J4VF24_9EUKA</name>
<evidence type="ECO:0000256" key="2">
    <source>
        <dbReference type="ARBA" id="ARBA00022527"/>
    </source>
</evidence>
<evidence type="ECO:0000259" key="9">
    <source>
        <dbReference type="PROSITE" id="PS50011"/>
    </source>
</evidence>
<dbReference type="EMBL" id="SNRW01007490">
    <property type="protein sequence ID" value="KAA6381157.1"/>
    <property type="molecule type" value="Genomic_DNA"/>
</dbReference>
<dbReference type="GO" id="GO:0005524">
    <property type="term" value="F:ATP binding"/>
    <property type="evidence" value="ECO:0007669"/>
    <property type="project" value="UniProtKB-KW"/>
</dbReference>
<evidence type="ECO:0000256" key="7">
    <source>
        <dbReference type="ARBA" id="ARBA00047899"/>
    </source>
</evidence>
<evidence type="ECO:0000256" key="3">
    <source>
        <dbReference type="ARBA" id="ARBA00022679"/>
    </source>
</evidence>
<gene>
    <name evidence="10" type="ORF">EZS28_023318</name>
</gene>
<proteinExistence type="predicted"/>
<comment type="catalytic activity">
    <reaction evidence="7">
        <text>L-threonyl-[protein] + ATP = O-phospho-L-threonyl-[protein] + ADP + H(+)</text>
        <dbReference type="Rhea" id="RHEA:46608"/>
        <dbReference type="Rhea" id="RHEA-COMP:11060"/>
        <dbReference type="Rhea" id="RHEA-COMP:11605"/>
        <dbReference type="ChEBI" id="CHEBI:15378"/>
        <dbReference type="ChEBI" id="CHEBI:30013"/>
        <dbReference type="ChEBI" id="CHEBI:30616"/>
        <dbReference type="ChEBI" id="CHEBI:61977"/>
        <dbReference type="ChEBI" id="CHEBI:456216"/>
        <dbReference type="EC" id="2.7.11.1"/>
    </reaction>
</comment>
<dbReference type="InterPro" id="IPR011009">
    <property type="entry name" value="Kinase-like_dom_sf"/>
</dbReference>
<dbReference type="OrthoDB" id="9331472at2759"/>
<reference evidence="10 11" key="1">
    <citation type="submission" date="2019-03" db="EMBL/GenBank/DDBJ databases">
        <title>Single cell metagenomics reveals metabolic interactions within the superorganism composed of flagellate Streblomastix strix and complex community of Bacteroidetes bacteria on its surface.</title>
        <authorList>
            <person name="Treitli S.C."/>
            <person name="Kolisko M."/>
            <person name="Husnik F."/>
            <person name="Keeling P."/>
            <person name="Hampl V."/>
        </authorList>
    </citation>
    <scope>NUCLEOTIDE SEQUENCE [LARGE SCALE GENOMIC DNA]</scope>
    <source>
        <strain evidence="10">ST1C</strain>
    </source>
</reference>
<feature type="domain" description="Protein kinase" evidence="9">
    <location>
        <begin position="1"/>
        <end position="119"/>
    </location>
</feature>
<dbReference type="PANTHER" id="PTHR43671:SF98">
    <property type="entry name" value="SERINE_THREONINE-PROTEIN KINASE NEK11"/>
    <property type="match status" value="1"/>
</dbReference>
<dbReference type="Gene3D" id="1.10.510.10">
    <property type="entry name" value="Transferase(Phosphotransferase) domain 1"/>
    <property type="match status" value="1"/>
</dbReference>
<comment type="catalytic activity">
    <reaction evidence="8">
        <text>L-seryl-[protein] + ATP = O-phospho-L-seryl-[protein] + ADP + H(+)</text>
        <dbReference type="Rhea" id="RHEA:17989"/>
        <dbReference type="Rhea" id="RHEA-COMP:9863"/>
        <dbReference type="Rhea" id="RHEA-COMP:11604"/>
        <dbReference type="ChEBI" id="CHEBI:15378"/>
        <dbReference type="ChEBI" id="CHEBI:29999"/>
        <dbReference type="ChEBI" id="CHEBI:30616"/>
        <dbReference type="ChEBI" id="CHEBI:83421"/>
        <dbReference type="ChEBI" id="CHEBI:456216"/>
        <dbReference type="EC" id="2.7.11.1"/>
    </reaction>
</comment>
<evidence type="ECO:0000256" key="5">
    <source>
        <dbReference type="ARBA" id="ARBA00022777"/>
    </source>
</evidence>
<dbReference type="Proteomes" id="UP000324800">
    <property type="component" value="Unassembled WGS sequence"/>
</dbReference>
<dbReference type="EC" id="2.7.11.1" evidence="1"/>
<evidence type="ECO:0000256" key="1">
    <source>
        <dbReference type="ARBA" id="ARBA00012513"/>
    </source>
</evidence>
<protein>
    <recommendedName>
        <fullName evidence="1">non-specific serine/threonine protein kinase</fullName>
        <ecNumber evidence="1">2.7.11.1</ecNumber>
    </recommendedName>
</protein>
<organism evidence="10 11">
    <name type="scientific">Streblomastix strix</name>
    <dbReference type="NCBI Taxonomy" id="222440"/>
    <lineage>
        <taxon>Eukaryota</taxon>
        <taxon>Metamonada</taxon>
        <taxon>Preaxostyla</taxon>
        <taxon>Oxymonadida</taxon>
        <taxon>Streblomastigidae</taxon>
        <taxon>Streblomastix</taxon>
    </lineage>
</organism>
<sequence length="126" mass="14353">TASGGTLHFIAPELLIPLASRPDFSNDPNPKTRQTKAADIWALGILFFKFLALKHPFISDQEQPKNITDKMMIHRILNDEPSDLPARFPESMRNLIKRMLLKDPTQRITAQQILNIPEVAARLKKK</sequence>
<evidence type="ECO:0000313" key="11">
    <source>
        <dbReference type="Proteomes" id="UP000324800"/>
    </source>
</evidence>
<keyword evidence="4" id="KW-0547">Nucleotide-binding</keyword>
<evidence type="ECO:0000313" key="10">
    <source>
        <dbReference type="EMBL" id="KAA6381157.1"/>
    </source>
</evidence>
<evidence type="ECO:0000256" key="6">
    <source>
        <dbReference type="ARBA" id="ARBA00022840"/>
    </source>
</evidence>
<evidence type="ECO:0000256" key="4">
    <source>
        <dbReference type="ARBA" id="ARBA00022741"/>
    </source>
</evidence>
<dbReference type="InterPro" id="IPR000719">
    <property type="entry name" value="Prot_kinase_dom"/>
</dbReference>
<evidence type="ECO:0000256" key="8">
    <source>
        <dbReference type="ARBA" id="ARBA00048679"/>
    </source>
</evidence>
<dbReference type="InterPro" id="IPR050660">
    <property type="entry name" value="NEK_Ser/Thr_kinase"/>
</dbReference>
<dbReference type="PANTHER" id="PTHR43671">
    <property type="entry name" value="SERINE/THREONINE-PROTEIN KINASE NEK"/>
    <property type="match status" value="1"/>
</dbReference>
<dbReference type="SUPFAM" id="SSF56112">
    <property type="entry name" value="Protein kinase-like (PK-like)"/>
    <property type="match status" value="1"/>
</dbReference>
<dbReference type="PROSITE" id="PS50011">
    <property type="entry name" value="PROTEIN_KINASE_DOM"/>
    <property type="match status" value="1"/>
</dbReference>
<dbReference type="GO" id="GO:0004674">
    <property type="term" value="F:protein serine/threonine kinase activity"/>
    <property type="evidence" value="ECO:0007669"/>
    <property type="project" value="UniProtKB-KW"/>
</dbReference>
<feature type="non-terminal residue" evidence="10">
    <location>
        <position position="1"/>
    </location>
</feature>
<dbReference type="Pfam" id="PF00069">
    <property type="entry name" value="Pkinase"/>
    <property type="match status" value="1"/>
</dbReference>
<keyword evidence="2" id="KW-0723">Serine/threonine-protein kinase</keyword>